<evidence type="ECO:0000256" key="3">
    <source>
        <dbReference type="SAM" id="SignalP"/>
    </source>
</evidence>
<feature type="compositionally biased region" description="Polar residues" evidence="1">
    <location>
        <begin position="115"/>
        <end position="131"/>
    </location>
</feature>
<feature type="compositionally biased region" description="Polar residues" evidence="1">
    <location>
        <begin position="158"/>
        <end position="175"/>
    </location>
</feature>
<feature type="region of interest" description="Disordered" evidence="1">
    <location>
        <begin position="291"/>
        <end position="315"/>
    </location>
</feature>
<feature type="region of interest" description="Disordered" evidence="1">
    <location>
        <begin position="55"/>
        <end position="75"/>
    </location>
</feature>
<accession>A0A564ZTG5</accession>
<feature type="compositionally biased region" description="Low complexity" evidence="1">
    <location>
        <begin position="133"/>
        <end position="145"/>
    </location>
</feature>
<reference evidence="5" key="1">
    <citation type="submission" date="2016-07" db="EMBL/GenBank/DDBJ databases">
        <authorList>
            <consortium name="Pathogen Informatics"/>
        </authorList>
    </citation>
    <scope>NUCLEOTIDE SEQUENCE [LARGE SCALE GENOMIC DNA]</scope>
</reference>
<dbReference type="VEuPathDB" id="PlasmoDB:PVP01_0600900"/>
<evidence type="ECO:0000313" key="5">
    <source>
        <dbReference type="Proteomes" id="UP000220605"/>
    </source>
</evidence>
<evidence type="ECO:0000313" key="4">
    <source>
        <dbReference type="EMBL" id="VUZ94321.1"/>
    </source>
</evidence>
<name>A0A564ZTG5_PLAVI</name>
<dbReference type="VEuPathDB" id="PlasmoDB:PVPAM_060011500"/>
<dbReference type="VEuPathDB" id="PlasmoDB:PVX_001650"/>
<feature type="compositionally biased region" description="Polar residues" evidence="1">
    <location>
        <begin position="201"/>
        <end position="231"/>
    </location>
</feature>
<sequence>MVERTNRITFSNIVAITLLVLASNYSNEPSNYDVPLNEEANYLMGSHVGARTSRLLGHRGMDADRRKRQTGFKSKTKDLIDMDDNAYSDTSSVNESLESFSSISTYESSDASMDDVSTMTSASADSLNSMAPSEASSYQSSHFSSATTPSLKDRFNKLNKTNNSHTMTGTRTPQLKDSFRKTNTFDDSSSTMSSLDSLSSEAPSQASTYQSGNYSSVDSLNSEAPSQASTYDSSNFSSVDSLNSVAPSQASTYDSSNFSSVDSLNSVAPSEASTYQSSNLSTSTKRTLKDRFNKLKKGSSSKSTMSSVDSLNSITPSEASKFQSTDFSSVNKRKFTERFNKYRKQTDGSSVSTLDSLSTMDTSDGSLYDESNLSSLNSLRMKRDFKGYNMDTSTASSLNSISMLDISEDNKFNSSAMSSINTLGIMDDSTTSLDYESSYDTDYDGSVYDSRRKYNRRGTYDYDGDESSISSLPLVKQSYDLCQLPPKRKKTGVTGLIKKIDKSYEKQFMKLLAKDHRNTKAGQSKTSRKAKLYAKILSPLIASASVVLGMMWLGYATPFIYAGGALYLVASSYVYKKYRKSVKKHNKQDALGFPERRAITF</sequence>
<keyword evidence="2" id="KW-0812">Transmembrane</keyword>
<proteinExistence type="predicted"/>
<keyword evidence="2" id="KW-1133">Transmembrane helix</keyword>
<dbReference type="OrthoDB" id="386633at2759"/>
<evidence type="ECO:0000256" key="2">
    <source>
        <dbReference type="SAM" id="Phobius"/>
    </source>
</evidence>
<dbReference type="VEuPathDB" id="PlasmoDB:PVW1_060007100"/>
<feature type="signal peptide" evidence="3">
    <location>
        <begin position="1"/>
        <end position="22"/>
    </location>
</feature>
<evidence type="ECO:0000256" key="1">
    <source>
        <dbReference type="SAM" id="MobiDB-lite"/>
    </source>
</evidence>
<organism evidence="4 5">
    <name type="scientific">Plasmodium vivax</name>
    <name type="common">malaria parasite P. vivax</name>
    <dbReference type="NCBI Taxonomy" id="5855"/>
    <lineage>
        <taxon>Eukaryota</taxon>
        <taxon>Sar</taxon>
        <taxon>Alveolata</taxon>
        <taxon>Apicomplexa</taxon>
        <taxon>Aconoidasida</taxon>
        <taxon>Haemosporida</taxon>
        <taxon>Plasmodiidae</taxon>
        <taxon>Plasmodium</taxon>
        <taxon>Plasmodium (Plasmodium)</taxon>
    </lineage>
</organism>
<evidence type="ECO:0008006" key="6">
    <source>
        <dbReference type="Google" id="ProtNLM"/>
    </source>
</evidence>
<gene>
    <name evidence="4" type="ORF">PVP01_0600900</name>
</gene>
<keyword evidence="3" id="KW-0732">Signal</keyword>
<feature type="compositionally biased region" description="Low complexity" evidence="1">
    <location>
        <begin position="300"/>
        <end position="310"/>
    </location>
</feature>
<feature type="compositionally biased region" description="Low complexity" evidence="1">
    <location>
        <begin position="186"/>
        <end position="200"/>
    </location>
</feature>
<feature type="compositionally biased region" description="Low complexity" evidence="1">
    <location>
        <begin position="232"/>
        <end position="245"/>
    </location>
</feature>
<feature type="transmembrane region" description="Helical" evidence="2">
    <location>
        <begin position="559"/>
        <end position="575"/>
    </location>
</feature>
<protein>
    <recommendedName>
        <fullName evidence="6">Pv-fam-d protein</fullName>
    </recommendedName>
</protein>
<feature type="chain" id="PRO_5022057034" description="Pv-fam-d protein" evidence="3">
    <location>
        <begin position="23"/>
        <end position="601"/>
    </location>
</feature>
<keyword evidence="2" id="KW-0472">Membrane</keyword>
<dbReference type="EMBL" id="LT635617">
    <property type="protein sequence ID" value="VUZ94321.1"/>
    <property type="molecule type" value="Genomic_DNA"/>
</dbReference>
<dbReference type="AlphaFoldDB" id="A0A564ZTG5"/>
<dbReference type="Proteomes" id="UP000220605">
    <property type="component" value="Chromosome 6"/>
</dbReference>
<feature type="region of interest" description="Disordered" evidence="1">
    <location>
        <begin position="111"/>
        <end position="264"/>
    </location>
</feature>
<feature type="compositionally biased region" description="Low complexity" evidence="1">
    <location>
        <begin position="254"/>
        <end position="264"/>
    </location>
</feature>